<dbReference type="PANTHER" id="PTHR31242">
    <property type="entry name" value="ACETOLACTATE SYNTHASE SMALL SUBUNIT, MITOCHONDRIAL"/>
    <property type="match status" value="1"/>
</dbReference>
<dbReference type="EMBL" id="JAAAIM010000374">
    <property type="protein sequence ID" value="KAG0288996.1"/>
    <property type="molecule type" value="Genomic_DNA"/>
</dbReference>
<comment type="subunit">
    <text evidence="1">Dimer of large and small chains.</text>
</comment>
<sequence>MTIVLRGESEVVEQARRQLEDLVPVWAVLDYTGYKIIQRELLLVKVSILGPEHVLAQMRSRRNSLPTATDLRSVQQQAQQQQEDDEYAHQVEIMSPSNALRQTHDHLHALTELTDLFKGKVVDVSSDCLSLELSAKPDRVDAFLKLLQPFGILEAARSGMMAMPRSIVYDRLENQAEEGELAQDVGSGVDASMLPPG</sequence>
<keyword evidence="1" id="KW-0808">Transferase</keyword>
<comment type="catalytic activity">
    <reaction evidence="1">
        <text>2 pyruvate + H(+) = (2S)-2-acetolactate + CO2</text>
        <dbReference type="Rhea" id="RHEA:25249"/>
        <dbReference type="ChEBI" id="CHEBI:15361"/>
        <dbReference type="ChEBI" id="CHEBI:15378"/>
        <dbReference type="ChEBI" id="CHEBI:16526"/>
        <dbReference type="ChEBI" id="CHEBI:58476"/>
        <dbReference type="EC" id="2.2.1.6"/>
    </reaction>
</comment>
<name>A0ABQ7K122_9FUNG</name>
<dbReference type="Proteomes" id="UP001194696">
    <property type="component" value="Unassembled WGS sequence"/>
</dbReference>
<comment type="pathway">
    <text evidence="1">Amino-acid biosynthesis; L-valine biosynthesis; L-valine from pyruvate: step 1/4.</text>
</comment>
<dbReference type="InterPro" id="IPR004789">
    <property type="entry name" value="Acetalactate_synth_ssu"/>
</dbReference>
<evidence type="ECO:0000313" key="3">
    <source>
        <dbReference type="EMBL" id="KAG0288996.1"/>
    </source>
</evidence>
<keyword evidence="1" id="KW-0100">Branched-chain amino acid biosynthesis</keyword>
<dbReference type="Gene3D" id="3.30.70.260">
    <property type="match status" value="1"/>
</dbReference>
<organism evidence="3 4">
    <name type="scientific">Linnemannia gamsii</name>
    <dbReference type="NCBI Taxonomy" id="64522"/>
    <lineage>
        <taxon>Eukaryota</taxon>
        <taxon>Fungi</taxon>
        <taxon>Fungi incertae sedis</taxon>
        <taxon>Mucoromycota</taxon>
        <taxon>Mortierellomycotina</taxon>
        <taxon>Mortierellomycetes</taxon>
        <taxon>Mortierellales</taxon>
        <taxon>Mortierellaceae</taxon>
        <taxon>Linnemannia</taxon>
    </lineage>
</organism>
<evidence type="ECO:0000259" key="2">
    <source>
        <dbReference type="Pfam" id="PF10369"/>
    </source>
</evidence>
<gene>
    <name evidence="3" type="ORF">BGZ96_007328</name>
</gene>
<evidence type="ECO:0000313" key="4">
    <source>
        <dbReference type="Proteomes" id="UP001194696"/>
    </source>
</evidence>
<proteinExistence type="inferred from homology"/>
<keyword evidence="1" id="KW-0028">Amino-acid biosynthesis</keyword>
<dbReference type="SUPFAM" id="SSF55021">
    <property type="entry name" value="ACT-like"/>
    <property type="match status" value="1"/>
</dbReference>
<dbReference type="Pfam" id="PF10369">
    <property type="entry name" value="ALS_ss_C"/>
    <property type="match status" value="1"/>
</dbReference>
<comment type="pathway">
    <text evidence="1">Amino-acid biosynthesis; L-isoleucine biosynthesis; L-isoleucine from 2-oxobutanoate: step 1/4.</text>
</comment>
<dbReference type="NCBIfam" id="TIGR00119">
    <property type="entry name" value="acolac_sm"/>
    <property type="match status" value="1"/>
</dbReference>
<reference evidence="3 4" key="1">
    <citation type="journal article" date="2020" name="Fungal Divers.">
        <title>Resolving the Mortierellaceae phylogeny through synthesis of multi-gene phylogenetics and phylogenomics.</title>
        <authorList>
            <person name="Vandepol N."/>
            <person name="Liber J."/>
            <person name="Desiro A."/>
            <person name="Na H."/>
            <person name="Kennedy M."/>
            <person name="Barry K."/>
            <person name="Grigoriev I.V."/>
            <person name="Miller A.N."/>
            <person name="O'Donnell K."/>
            <person name="Stajich J.E."/>
            <person name="Bonito G."/>
        </authorList>
    </citation>
    <scope>NUCLEOTIDE SEQUENCE [LARGE SCALE GENOMIC DNA]</scope>
    <source>
        <strain evidence="3 4">AD045</strain>
    </source>
</reference>
<dbReference type="Gene3D" id="3.30.70.1150">
    <property type="entry name" value="ACT-like. Chain A, domain 2"/>
    <property type="match status" value="1"/>
</dbReference>
<dbReference type="PANTHER" id="PTHR31242:SF2">
    <property type="entry name" value="ACETOLACTATE SYNTHASE SMALL SUBUNIT, MITOCHONDRIAL"/>
    <property type="match status" value="1"/>
</dbReference>
<accession>A0ABQ7K122</accession>
<comment type="caution">
    <text evidence="3">The sequence shown here is derived from an EMBL/GenBank/DDBJ whole genome shotgun (WGS) entry which is preliminary data.</text>
</comment>
<comment type="similarity">
    <text evidence="1">Belongs to the acetolactate synthase small subunit family.</text>
</comment>
<dbReference type="InterPro" id="IPR019455">
    <property type="entry name" value="Acetolactate_synth_ssu_C"/>
</dbReference>
<keyword evidence="4" id="KW-1185">Reference proteome</keyword>
<dbReference type="EC" id="2.2.1.6" evidence="1"/>
<feature type="domain" description="Acetolactate synthase small subunit C-terminal" evidence="2">
    <location>
        <begin position="106"/>
        <end position="165"/>
    </location>
</feature>
<comment type="function">
    <text evidence="1">Catalyzes the conversion of 2 pyruvate molecules into acetolactate in the first common step of the biosynthetic pathway of the branched-amino acids such as leucine, isoleucine, and valine.</text>
</comment>
<protein>
    <recommendedName>
        <fullName evidence="1">Acetolactate synthase small subunit</fullName>
        <shortName evidence="1">AHAS</shortName>
        <shortName evidence="1">ALS</shortName>
        <ecNumber evidence="1">2.2.1.6</ecNumber>
    </recommendedName>
    <alternativeName>
        <fullName evidence="1">Acetohydroxy-acid synthase small subunit</fullName>
    </alternativeName>
</protein>
<evidence type="ECO:0000256" key="1">
    <source>
        <dbReference type="RuleBase" id="RU368092"/>
    </source>
</evidence>
<dbReference type="InterPro" id="IPR027271">
    <property type="entry name" value="Acetolactate_synth/TF_NikR_C"/>
</dbReference>
<dbReference type="InterPro" id="IPR053050">
    <property type="entry name" value="ALS_regulatory_subunit"/>
</dbReference>
<dbReference type="InterPro" id="IPR045865">
    <property type="entry name" value="ACT-like_dom_sf"/>
</dbReference>